<dbReference type="Proteomes" id="UP000010384">
    <property type="component" value="Plasmid pCHRO.01"/>
</dbReference>
<dbReference type="AlphaFoldDB" id="K9UAF7"/>
<keyword evidence="3" id="KW-1185">Reference proteome</keyword>
<dbReference type="KEGG" id="cthe:Chro_5877"/>
<reference evidence="2 3" key="1">
    <citation type="submission" date="2012-06" db="EMBL/GenBank/DDBJ databases">
        <title>Finished plasmid 1 of genome of Chroococcidiopsis thermalis PCC 7203.</title>
        <authorList>
            <consortium name="US DOE Joint Genome Institute"/>
            <person name="Gugger M."/>
            <person name="Coursin T."/>
            <person name="Rippka R."/>
            <person name="Tandeau De Marsac N."/>
            <person name="Huntemann M."/>
            <person name="Wei C.-L."/>
            <person name="Han J."/>
            <person name="Detter J.C."/>
            <person name="Han C."/>
            <person name="Tapia R."/>
            <person name="Davenport K."/>
            <person name="Daligault H."/>
            <person name="Erkkila T."/>
            <person name="Gu W."/>
            <person name="Munk A.C.C."/>
            <person name="Teshima H."/>
            <person name="Xu Y."/>
            <person name="Chain P."/>
            <person name="Chen A."/>
            <person name="Krypides N."/>
            <person name="Mavromatis K."/>
            <person name="Markowitz V."/>
            <person name="Szeto E."/>
            <person name="Ivanova N."/>
            <person name="Mikhailova N."/>
            <person name="Ovchinnikova G."/>
            <person name="Pagani I."/>
            <person name="Pati A."/>
            <person name="Goodwin L."/>
            <person name="Peters L."/>
            <person name="Pitluck S."/>
            <person name="Woyke T."/>
            <person name="Kerfeld C."/>
        </authorList>
    </citation>
    <scope>NUCLEOTIDE SEQUENCE [LARGE SCALE GENOMIC DNA]</scope>
    <source>
        <strain evidence="2 3">PCC 7203</strain>
        <plasmid evidence="2 3">pCHRO.01</plasmid>
    </source>
</reference>
<dbReference type="InterPro" id="IPR036465">
    <property type="entry name" value="vWFA_dom_sf"/>
</dbReference>
<name>K9UAF7_CHRTP</name>
<protein>
    <submittedName>
        <fullName evidence="2">von Willebrand factor type A</fullName>
    </submittedName>
</protein>
<evidence type="ECO:0000313" key="2">
    <source>
        <dbReference type="EMBL" id="AFY91214.1"/>
    </source>
</evidence>
<dbReference type="PROSITE" id="PS50234">
    <property type="entry name" value="VWFA"/>
    <property type="match status" value="1"/>
</dbReference>
<accession>K9UAF7</accession>
<dbReference type="InParanoid" id="K9UAF7"/>
<dbReference type="PANTHER" id="PTHR36846">
    <property type="entry name" value="PROTEIN VIAA"/>
    <property type="match status" value="1"/>
</dbReference>
<dbReference type="GO" id="GO:0005829">
    <property type="term" value="C:cytosol"/>
    <property type="evidence" value="ECO:0007669"/>
    <property type="project" value="TreeGrafter"/>
</dbReference>
<proteinExistence type="predicted"/>
<dbReference type="Gene3D" id="3.40.50.410">
    <property type="entry name" value="von Willebrand factor, type A domain"/>
    <property type="match status" value="1"/>
</dbReference>
<dbReference type="PANTHER" id="PTHR36846:SF1">
    <property type="entry name" value="PROTEIN VIAA"/>
    <property type="match status" value="1"/>
</dbReference>
<dbReference type="Pfam" id="PF05762">
    <property type="entry name" value="VWA_CoxE"/>
    <property type="match status" value="1"/>
</dbReference>
<gene>
    <name evidence="2" type="ORF">Chro_5877</name>
</gene>
<geneLocation type="plasmid" evidence="2 3">
    <name>pCHRO.01</name>
</geneLocation>
<sequence>MLFDFEPLVYRVASISKLFWQEYLNYFEDARTMVRVGTSKLFAFPSFTLEVFHRLYYESEPEELDPPPPESAWAILLHREFQQLIGFDALVEQCQGNQLAAGLATGEYCRQVYDKLPPPMPRFPNPQQYRDLIKQLKHQPSVPPSGVFEHLLCATPTKPPTGLPLPKTRQQQERQQWLRQLIEDSGDRSAELIQLLQQEGKQAVWQAQQYANSLDETQVRQMLRAALNAAYEKLSEASGWLEMLGLSWGNEIGGERSVSPAEKMALAQKIAGHAKLKQIAVVAGRLQLIAERKRRSQALDAFGEITTVELGDNLSRLLPTELQKLSNPDIFPLFALSYYDRSLLQYKTLGKEKQCKGPLVVCLDSSGSMDGLPDTWAKAVTAVLGQIAQQEGRHLRIIHFATRVVRVDDFPPHHHDFSRLLESMLAFYSGGGTAWEPALLSATECIEQQQQFKGADIVMVTDGKCDLEREFLQQLKVKKQQLEFSIYGVLIGGAGERLLQQFCDRIWVVKDLVSDEVAIEELFLL</sequence>
<dbReference type="HOGENOM" id="CLU_036888_0_0_3"/>
<organism evidence="2 3">
    <name type="scientific">Chroococcidiopsis thermalis (strain PCC 7203)</name>
    <dbReference type="NCBI Taxonomy" id="251229"/>
    <lineage>
        <taxon>Bacteria</taxon>
        <taxon>Bacillati</taxon>
        <taxon>Cyanobacteriota</taxon>
        <taxon>Cyanophyceae</taxon>
        <taxon>Chroococcidiopsidales</taxon>
        <taxon>Chroococcidiopsidaceae</taxon>
        <taxon>Chroococcidiopsis</taxon>
    </lineage>
</organism>
<dbReference type="InterPro" id="IPR002035">
    <property type="entry name" value="VWF_A"/>
</dbReference>
<dbReference type="OrthoDB" id="569032at2"/>
<dbReference type="InterPro" id="IPR008912">
    <property type="entry name" value="Uncharacterised_CoxE"/>
</dbReference>
<dbReference type="SMART" id="SM00327">
    <property type="entry name" value="VWA"/>
    <property type="match status" value="1"/>
</dbReference>
<dbReference type="SUPFAM" id="SSF53300">
    <property type="entry name" value="vWA-like"/>
    <property type="match status" value="1"/>
</dbReference>
<dbReference type="RefSeq" id="WP_015163151.1">
    <property type="nucleotide sequence ID" value="NC_019699.1"/>
</dbReference>
<dbReference type="EMBL" id="CP003598">
    <property type="protein sequence ID" value="AFY91214.1"/>
    <property type="molecule type" value="Genomic_DNA"/>
</dbReference>
<feature type="domain" description="VWFA" evidence="1">
    <location>
        <begin position="358"/>
        <end position="525"/>
    </location>
</feature>
<keyword evidence="2" id="KW-0614">Plasmid</keyword>
<evidence type="ECO:0000313" key="3">
    <source>
        <dbReference type="Proteomes" id="UP000010384"/>
    </source>
</evidence>
<evidence type="ECO:0000259" key="1">
    <source>
        <dbReference type="PROSITE" id="PS50234"/>
    </source>
</evidence>